<reference evidence="13 14" key="1">
    <citation type="submission" date="2014-08" db="EMBL/GenBank/DDBJ databases">
        <title>Comparative genomics of the Paenibacillus odorifer group.</title>
        <authorList>
            <person name="den Bakker H.C."/>
            <person name="Tsai Y.-C."/>
            <person name="Martin N."/>
            <person name="Korlach J."/>
            <person name="Wiedmann M."/>
        </authorList>
    </citation>
    <scope>NUCLEOTIDE SEQUENCE [LARGE SCALE GENOMIC DNA]</scope>
    <source>
        <strain evidence="13 14">DSM 1735</strain>
    </source>
</reference>
<dbReference type="Pfam" id="PF13537">
    <property type="entry name" value="GATase_7"/>
    <property type="match status" value="1"/>
</dbReference>
<evidence type="ECO:0000256" key="4">
    <source>
        <dbReference type="ARBA" id="ARBA00022741"/>
    </source>
</evidence>
<keyword evidence="6 9" id="KW-0061">Asparagine biosynthesis</keyword>
<dbReference type="AlphaFoldDB" id="A0A089HMQ2"/>
<dbReference type="eggNOG" id="COG0367">
    <property type="taxonomic scope" value="Bacteria"/>
</dbReference>
<dbReference type="OrthoDB" id="9763290at2"/>
<evidence type="ECO:0000256" key="11">
    <source>
        <dbReference type="PIRSR" id="PIRSR001589-3"/>
    </source>
</evidence>
<dbReference type="SUPFAM" id="SSF56235">
    <property type="entry name" value="N-terminal nucleophile aminohydrolases (Ntn hydrolases)"/>
    <property type="match status" value="1"/>
</dbReference>
<dbReference type="CDD" id="cd00712">
    <property type="entry name" value="AsnB"/>
    <property type="match status" value="1"/>
</dbReference>
<feature type="domain" description="Glutamine amidotransferase type-2" evidence="12">
    <location>
        <begin position="2"/>
        <end position="213"/>
    </location>
</feature>
<comment type="catalytic activity">
    <reaction evidence="8">
        <text>L-aspartate + L-glutamine + ATP + H2O = L-asparagine + L-glutamate + AMP + diphosphate + H(+)</text>
        <dbReference type="Rhea" id="RHEA:12228"/>
        <dbReference type="ChEBI" id="CHEBI:15377"/>
        <dbReference type="ChEBI" id="CHEBI:15378"/>
        <dbReference type="ChEBI" id="CHEBI:29985"/>
        <dbReference type="ChEBI" id="CHEBI:29991"/>
        <dbReference type="ChEBI" id="CHEBI:30616"/>
        <dbReference type="ChEBI" id="CHEBI:33019"/>
        <dbReference type="ChEBI" id="CHEBI:58048"/>
        <dbReference type="ChEBI" id="CHEBI:58359"/>
        <dbReference type="ChEBI" id="CHEBI:456215"/>
        <dbReference type="EC" id="6.3.5.4"/>
    </reaction>
</comment>
<comment type="similarity">
    <text evidence="2">Belongs to the asparagine synthetase family.</text>
</comment>
<dbReference type="PANTHER" id="PTHR43284">
    <property type="entry name" value="ASPARAGINE SYNTHETASE (GLUTAMINE-HYDROLYZING)"/>
    <property type="match status" value="1"/>
</dbReference>
<feature type="active site" description="For GATase activity" evidence="9">
    <location>
        <position position="2"/>
    </location>
</feature>
<proteinExistence type="inferred from homology"/>
<dbReference type="PANTHER" id="PTHR43284:SF1">
    <property type="entry name" value="ASPARAGINE SYNTHETASE"/>
    <property type="match status" value="1"/>
</dbReference>
<dbReference type="InterPro" id="IPR033738">
    <property type="entry name" value="AsnB_N"/>
</dbReference>
<sequence length="590" mass="66966">MCGICGIVNTDVEHQALEAELRDMIALLRHRGPDGEGVHIGAGIGLGHTRLSIIDLANGGQPMTNEDGSIWLTYNGEIFNFPELRRELIERGHAFRTNCDTEVVVHAYEEYGPDCVLKFNGMFSFALWDERNETLFMARDRLGVKPLYYTVAGHRFIFASEIKAILSHPSVKAEVREGAVPEYLFCTVLLEGQTMFKNIHSLPPGYTLSIQGTKLKLARYWNMKADIGEERSLDSWKEETLSLLTDSIWKRRISDVPFGSLLSGGLDSSLLTALAVSGGPDSRMRTFSMEYGDNRDVSASNSDTAYARLMAEHLGTDHREFIFRTEDYRDMMEKVTWHMEKPVELTTPSLYLLYREIKKEVSVVISGEGADELFGGYFFFLNGDPSGQISQFPWAPYYREVSGLLDQAVGERTGFRDKVESSIRDSLRQFPSRDPLNRILYLFMKYYLLEMLERQDKTSMASGVEVRVPFLDYRIVESVINLPSQYKMKDGSEKWFLKEIGKSVLPSAITGRKKKPFPFPVDPKSVIAQRQQASDLIRSGNSKISAYFDKRKTIDFLNKRGDYAGLDNLAVFRTSHALIALELWHKTFGV</sequence>
<dbReference type="InterPro" id="IPR001962">
    <property type="entry name" value="Asn_synthase"/>
</dbReference>
<feature type="binding site" evidence="10">
    <location>
        <position position="261"/>
    </location>
    <ligand>
        <name>ATP</name>
        <dbReference type="ChEBI" id="CHEBI:30616"/>
    </ligand>
</feature>
<dbReference type="GO" id="GO:0004066">
    <property type="term" value="F:asparagine synthase (glutamine-hydrolyzing) activity"/>
    <property type="evidence" value="ECO:0007669"/>
    <property type="project" value="UniProtKB-EC"/>
</dbReference>
<keyword evidence="4 10" id="KW-0547">Nucleotide-binding</keyword>
<dbReference type="SUPFAM" id="SSF52402">
    <property type="entry name" value="Adenine nucleotide alpha hydrolases-like"/>
    <property type="match status" value="1"/>
</dbReference>
<dbReference type="Proteomes" id="UP000029409">
    <property type="component" value="Chromosome"/>
</dbReference>
<evidence type="ECO:0000256" key="10">
    <source>
        <dbReference type="PIRSR" id="PIRSR001589-2"/>
    </source>
</evidence>
<feature type="binding site" evidence="10">
    <location>
        <begin position="366"/>
        <end position="367"/>
    </location>
    <ligand>
        <name>ATP</name>
        <dbReference type="ChEBI" id="CHEBI:30616"/>
    </ligand>
</feature>
<evidence type="ECO:0000256" key="6">
    <source>
        <dbReference type="ARBA" id="ARBA00022888"/>
    </source>
</evidence>
<evidence type="ECO:0000256" key="9">
    <source>
        <dbReference type="PIRSR" id="PIRSR001589-1"/>
    </source>
</evidence>
<name>A0A089HMQ2_PAEDU</name>
<protein>
    <recommendedName>
        <fullName evidence="3">asparagine synthase (glutamine-hydrolyzing)</fullName>
        <ecNumber evidence="3">6.3.5.4</ecNumber>
    </recommendedName>
</protein>
<evidence type="ECO:0000256" key="8">
    <source>
        <dbReference type="ARBA" id="ARBA00048741"/>
    </source>
</evidence>
<dbReference type="PIRSF" id="PIRSF001589">
    <property type="entry name" value="Asn_synthetase_glu-h"/>
    <property type="match status" value="1"/>
</dbReference>
<evidence type="ECO:0000256" key="3">
    <source>
        <dbReference type="ARBA" id="ARBA00012737"/>
    </source>
</evidence>
<accession>A0A089HMQ2</accession>
<evidence type="ECO:0000256" key="7">
    <source>
        <dbReference type="ARBA" id="ARBA00022962"/>
    </source>
</evidence>
<feature type="binding site" evidence="10">
    <location>
        <position position="100"/>
    </location>
    <ligand>
        <name>L-glutamine</name>
        <dbReference type="ChEBI" id="CHEBI:58359"/>
    </ligand>
</feature>
<dbReference type="InterPro" id="IPR014729">
    <property type="entry name" value="Rossmann-like_a/b/a_fold"/>
</dbReference>
<evidence type="ECO:0000256" key="5">
    <source>
        <dbReference type="ARBA" id="ARBA00022840"/>
    </source>
</evidence>
<dbReference type="Gene3D" id="3.40.50.620">
    <property type="entry name" value="HUPs"/>
    <property type="match status" value="1"/>
</dbReference>
<dbReference type="PROSITE" id="PS51278">
    <property type="entry name" value="GATASE_TYPE_2"/>
    <property type="match status" value="1"/>
</dbReference>
<dbReference type="GO" id="GO:0006529">
    <property type="term" value="P:asparagine biosynthetic process"/>
    <property type="evidence" value="ECO:0007669"/>
    <property type="project" value="UniProtKB-KW"/>
</dbReference>
<gene>
    <name evidence="13" type="ORF">PDUR_16080</name>
</gene>
<dbReference type="EMBL" id="CP009288">
    <property type="protein sequence ID" value="AIQ13256.1"/>
    <property type="molecule type" value="Genomic_DNA"/>
</dbReference>
<evidence type="ECO:0000256" key="1">
    <source>
        <dbReference type="ARBA" id="ARBA00005187"/>
    </source>
</evidence>
<dbReference type="NCBIfam" id="TIGR01536">
    <property type="entry name" value="asn_synth_AEB"/>
    <property type="match status" value="1"/>
</dbReference>
<dbReference type="InterPro" id="IPR017932">
    <property type="entry name" value="GATase_2_dom"/>
</dbReference>
<dbReference type="RefSeq" id="WP_042207047.1">
    <property type="nucleotide sequence ID" value="NZ_CP009288.1"/>
</dbReference>
<dbReference type="Gene3D" id="3.60.20.10">
    <property type="entry name" value="Glutamine Phosphoribosylpyrophosphate, subunit 1, domain 1"/>
    <property type="match status" value="1"/>
</dbReference>
<comment type="pathway">
    <text evidence="1">Amino-acid biosynthesis; L-asparagine biosynthesis; L-asparagine from L-aspartate (L-Gln route): step 1/1.</text>
</comment>
<dbReference type="GO" id="GO:0005524">
    <property type="term" value="F:ATP binding"/>
    <property type="evidence" value="ECO:0007669"/>
    <property type="project" value="UniProtKB-KW"/>
</dbReference>
<dbReference type="EC" id="6.3.5.4" evidence="3"/>
<dbReference type="InterPro" id="IPR051786">
    <property type="entry name" value="ASN_synthetase/amidase"/>
</dbReference>
<evidence type="ECO:0000259" key="12">
    <source>
        <dbReference type="PROSITE" id="PS51278"/>
    </source>
</evidence>
<dbReference type="CDD" id="cd01991">
    <property type="entry name" value="Asn_synthase_B_C"/>
    <property type="match status" value="1"/>
</dbReference>
<keyword evidence="5 10" id="KW-0067">ATP-binding</keyword>
<dbReference type="InterPro" id="IPR029055">
    <property type="entry name" value="Ntn_hydrolases_N"/>
</dbReference>
<dbReference type="InterPro" id="IPR006426">
    <property type="entry name" value="Asn_synth_AEB"/>
</dbReference>
<dbReference type="Pfam" id="PF00733">
    <property type="entry name" value="Asn_synthase"/>
    <property type="match status" value="1"/>
</dbReference>
<evidence type="ECO:0000256" key="2">
    <source>
        <dbReference type="ARBA" id="ARBA00005752"/>
    </source>
</evidence>
<evidence type="ECO:0000313" key="14">
    <source>
        <dbReference type="Proteomes" id="UP000029409"/>
    </source>
</evidence>
<dbReference type="KEGG" id="pdu:PDUR_16080"/>
<keyword evidence="9" id="KW-0028">Amino-acid biosynthesis</keyword>
<dbReference type="STRING" id="44251.PDUR_16080"/>
<evidence type="ECO:0000313" key="13">
    <source>
        <dbReference type="EMBL" id="AIQ13256.1"/>
    </source>
</evidence>
<keyword evidence="7 9" id="KW-0315">Glutamine amidotransferase</keyword>
<organism evidence="13 14">
    <name type="scientific">Paenibacillus durus</name>
    <name type="common">Paenibacillus azotofixans</name>
    <dbReference type="NCBI Taxonomy" id="44251"/>
    <lineage>
        <taxon>Bacteria</taxon>
        <taxon>Bacillati</taxon>
        <taxon>Bacillota</taxon>
        <taxon>Bacilli</taxon>
        <taxon>Bacillales</taxon>
        <taxon>Paenibacillaceae</taxon>
        <taxon>Paenibacillus</taxon>
    </lineage>
</organism>
<keyword evidence="14" id="KW-1185">Reference proteome</keyword>
<feature type="site" description="Important for beta-aspartyl-AMP intermediate formation" evidence="11">
    <location>
        <position position="368"/>
    </location>
</feature>